<sequence>MRALGWIATAILLILSAWTLWPRRPDVELPGEVIRQTVEKIRQTPHQYWPEELAKLEDGLPTPAVQVLLAQGIPGEAALVLAVPTDSSEEDQPTHWRVPWVKLSRLLAEGLTQPTRVSESHRGVHYVHHVFPVDTEQQHYLVVTLLPPSTGQRWWGWLSLLIAMAIGVMLFFVREN</sequence>
<reference evidence="2 3" key="1">
    <citation type="journal article" name="Front. Microbiol.">
        <title>Sugar Metabolism of the First Thermophilic Planctomycete Thermogutta terrifontis: Comparative Genomic and Transcriptomic Approaches.</title>
        <authorList>
            <person name="Elcheninov A.G."/>
            <person name="Menzel P."/>
            <person name="Gudbergsdottir S.R."/>
            <person name="Slesarev A.I."/>
            <person name="Kadnikov V.V."/>
            <person name="Krogh A."/>
            <person name="Bonch-Osmolovskaya E.A."/>
            <person name="Peng X."/>
            <person name="Kublanov I.V."/>
        </authorList>
    </citation>
    <scope>NUCLEOTIDE SEQUENCE [LARGE SCALE GENOMIC DNA]</scope>
    <source>
        <strain evidence="2 3">R1</strain>
    </source>
</reference>
<organism evidence="2 3">
    <name type="scientific">Thermogutta terrifontis</name>
    <dbReference type="NCBI Taxonomy" id="1331910"/>
    <lineage>
        <taxon>Bacteria</taxon>
        <taxon>Pseudomonadati</taxon>
        <taxon>Planctomycetota</taxon>
        <taxon>Planctomycetia</taxon>
        <taxon>Pirellulales</taxon>
        <taxon>Thermoguttaceae</taxon>
        <taxon>Thermogutta</taxon>
    </lineage>
</organism>
<gene>
    <name evidence="2" type="ORF">THTE_2763</name>
</gene>
<protein>
    <submittedName>
        <fullName evidence="2">Uncharacterized protein</fullName>
    </submittedName>
</protein>
<feature type="transmembrane region" description="Helical" evidence="1">
    <location>
        <begin position="154"/>
        <end position="173"/>
    </location>
</feature>
<dbReference type="KEGG" id="ttf:THTE_2763"/>
<dbReference type="Proteomes" id="UP000215086">
    <property type="component" value="Chromosome"/>
</dbReference>
<name>A0A286RHB7_9BACT</name>
<dbReference type="RefSeq" id="WP_095415450.1">
    <property type="nucleotide sequence ID" value="NZ_CP018477.1"/>
</dbReference>
<proteinExistence type="predicted"/>
<evidence type="ECO:0000256" key="1">
    <source>
        <dbReference type="SAM" id="Phobius"/>
    </source>
</evidence>
<keyword evidence="1" id="KW-1133">Transmembrane helix</keyword>
<evidence type="ECO:0000313" key="2">
    <source>
        <dbReference type="EMBL" id="ASV75365.1"/>
    </source>
</evidence>
<keyword evidence="1" id="KW-0472">Membrane</keyword>
<keyword evidence="3" id="KW-1185">Reference proteome</keyword>
<evidence type="ECO:0000313" key="3">
    <source>
        <dbReference type="Proteomes" id="UP000215086"/>
    </source>
</evidence>
<dbReference type="AlphaFoldDB" id="A0A286RHB7"/>
<dbReference type="EMBL" id="CP018477">
    <property type="protein sequence ID" value="ASV75365.1"/>
    <property type="molecule type" value="Genomic_DNA"/>
</dbReference>
<keyword evidence="1" id="KW-0812">Transmembrane</keyword>
<accession>A0A286RHB7</accession>